<accession>A0ABW1SH06</accession>
<evidence type="ECO:0000256" key="4">
    <source>
        <dbReference type="ARBA" id="ARBA00022683"/>
    </source>
</evidence>
<keyword evidence="3" id="KW-0808">Transferase</keyword>
<sequence>MEEYNSEAQNIAMQIIAYSGEGRTLAFQALNAAQAGNFIEAQKLLKESEVAIGQAHDVQTELLVAEANGEQTPFSILLIHSQDHFMTSMLAGELIKEMIRMSKNQNGGN</sequence>
<feature type="modified residue" description="Phosphohistidine; by HPr" evidence="5">
    <location>
        <position position="80"/>
    </location>
</feature>
<reference evidence="7" key="1">
    <citation type="journal article" date="2019" name="Int. J. Syst. Evol. Microbiol.">
        <title>The Global Catalogue of Microorganisms (GCM) 10K type strain sequencing project: providing services to taxonomists for standard genome sequencing and annotation.</title>
        <authorList>
            <consortium name="The Broad Institute Genomics Platform"/>
            <consortium name="The Broad Institute Genome Sequencing Center for Infectious Disease"/>
            <person name="Wu L."/>
            <person name="Ma J."/>
        </authorList>
    </citation>
    <scope>NUCLEOTIDE SEQUENCE [LARGE SCALE GENOMIC DNA]</scope>
    <source>
        <strain evidence="7">CCM 8930</strain>
    </source>
</reference>
<dbReference type="EMBL" id="JBHSSE010000002">
    <property type="protein sequence ID" value="MFC6200494.1"/>
    <property type="molecule type" value="Genomic_DNA"/>
</dbReference>
<protein>
    <submittedName>
        <fullName evidence="6">PTS lactose/cellobiose transporter subunit IIA</fullName>
    </submittedName>
</protein>
<evidence type="ECO:0000256" key="5">
    <source>
        <dbReference type="PROSITE-ProRule" id="PRU00418"/>
    </source>
</evidence>
<evidence type="ECO:0000256" key="1">
    <source>
        <dbReference type="ARBA" id="ARBA00022448"/>
    </source>
</evidence>
<dbReference type="Pfam" id="PF02255">
    <property type="entry name" value="PTS_IIA"/>
    <property type="match status" value="1"/>
</dbReference>
<dbReference type="PANTHER" id="PTHR34382:SF7">
    <property type="entry name" value="PTS SYSTEM N,N'-DIACETYLCHITOBIOSE-SPECIFIC EIIA COMPONENT"/>
    <property type="match status" value="1"/>
</dbReference>
<dbReference type="InterPro" id="IPR036542">
    <property type="entry name" value="PTS_IIA_lac/cel_sf"/>
</dbReference>
<evidence type="ECO:0000256" key="3">
    <source>
        <dbReference type="ARBA" id="ARBA00022679"/>
    </source>
</evidence>
<evidence type="ECO:0000256" key="2">
    <source>
        <dbReference type="ARBA" id="ARBA00022597"/>
    </source>
</evidence>
<gene>
    <name evidence="6" type="ORF">ACFP1L_01125</name>
</gene>
<dbReference type="CDD" id="cd00215">
    <property type="entry name" value="PTS_IIA_lac"/>
    <property type="match status" value="1"/>
</dbReference>
<keyword evidence="4" id="KW-0598">Phosphotransferase system</keyword>
<dbReference type="PANTHER" id="PTHR34382">
    <property type="entry name" value="PTS SYSTEM N,N'-DIACETYLCHITOBIOSE-SPECIFIC EIIA COMPONENT"/>
    <property type="match status" value="1"/>
</dbReference>
<dbReference type="InterPro" id="IPR003188">
    <property type="entry name" value="PTS_IIA_lac/cel"/>
</dbReference>
<comment type="caution">
    <text evidence="6">The sequence shown here is derived from an EMBL/GenBank/DDBJ whole genome shotgun (WGS) entry which is preliminary data.</text>
</comment>
<keyword evidence="2" id="KW-0762">Sugar transport</keyword>
<dbReference type="SUPFAM" id="SSF46973">
    <property type="entry name" value="Enzyme IIa from lactose specific PTS, IIa-lac"/>
    <property type="match status" value="1"/>
</dbReference>
<evidence type="ECO:0000313" key="6">
    <source>
        <dbReference type="EMBL" id="MFC6200494.1"/>
    </source>
</evidence>
<dbReference type="Gene3D" id="1.20.58.80">
    <property type="entry name" value="Phosphotransferase system, lactose/cellobiose-type IIA subunit"/>
    <property type="match status" value="1"/>
</dbReference>
<evidence type="ECO:0000313" key="7">
    <source>
        <dbReference type="Proteomes" id="UP001596171"/>
    </source>
</evidence>
<name>A0ABW1SH06_9LACO</name>
<dbReference type="RefSeq" id="WP_137616261.1">
    <property type="nucleotide sequence ID" value="NZ_BJDI01000007.1"/>
</dbReference>
<keyword evidence="1" id="KW-0813">Transport</keyword>
<dbReference type="Proteomes" id="UP001596171">
    <property type="component" value="Unassembled WGS sequence"/>
</dbReference>
<proteinExistence type="predicted"/>
<dbReference type="PROSITE" id="PS51095">
    <property type="entry name" value="PTS_EIIA_TYPE_3"/>
    <property type="match status" value="1"/>
</dbReference>
<keyword evidence="7" id="KW-1185">Reference proteome</keyword>
<dbReference type="PIRSF" id="PIRSF000699">
    <property type="entry name" value="PTS_IILac_III"/>
    <property type="match status" value="1"/>
</dbReference>
<organism evidence="6 7">
    <name type="scientific">Lactiplantibacillus nangangensis</name>
    <dbReference type="NCBI Taxonomy" id="2559917"/>
    <lineage>
        <taxon>Bacteria</taxon>
        <taxon>Bacillati</taxon>
        <taxon>Bacillota</taxon>
        <taxon>Bacilli</taxon>
        <taxon>Lactobacillales</taxon>
        <taxon>Lactobacillaceae</taxon>
        <taxon>Lactiplantibacillus</taxon>
    </lineage>
</organism>